<comment type="caution">
    <text evidence="10">The sequence shown here is derived from an EMBL/GenBank/DDBJ whole genome shotgun (WGS) entry which is preliminary data.</text>
</comment>
<evidence type="ECO:0000256" key="3">
    <source>
        <dbReference type="ARBA" id="ARBA00022525"/>
    </source>
</evidence>
<gene>
    <name evidence="10" type="ORF">DNTS_018470</name>
</gene>
<evidence type="ECO:0000256" key="2">
    <source>
        <dbReference type="ARBA" id="ARBA00008543"/>
    </source>
</evidence>
<feature type="compositionally biased region" description="Basic and acidic residues" evidence="9">
    <location>
        <begin position="53"/>
        <end position="65"/>
    </location>
</feature>
<reference evidence="10 11" key="1">
    <citation type="journal article" date="2019" name="Sci. Data">
        <title>Hybrid genome assembly and annotation of Danionella translucida.</title>
        <authorList>
            <person name="Kadobianskyi M."/>
            <person name="Schulze L."/>
            <person name="Schuelke M."/>
            <person name="Judkewitz B."/>
        </authorList>
    </citation>
    <scope>NUCLEOTIDE SEQUENCE [LARGE SCALE GENOMIC DNA]</scope>
    <source>
        <strain evidence="10 11">Bolton</strain>
    </source>
</reference>
<dbReference type="AlphaFoldDB" id="A0A553Q956"/>
<dbReference type="GO" id="GO:0007218">
    <property type="term" value="P:neuropeptide signaling pathway"/>
    <property type="evidence" value="ECO:0007669"/>
    <property type="project" value="UniProtKB-KW"/>
</dbReference>
<feature type="region of interest" description="Disordered" evidence="9">
    <location>
        <begin position="41"/>
        <end position="65"/>
    </location>
</feature>
<evidence type="ECO:0000256" key="9">
    <source>
        <dbReference type="SAM" id="MobiDB-lite"/>
    </source>
</evidence>
<sequence>MEQLALPGEALSSSECMMECEKDLNGARVWKLCKHLMENADNSPKPNQASTEHLGDTQHQADKKQGGVIKHYTSLMKRYGGFMKKAAEEFEPEREEDIQGRRILTKPEVEMLANQVEASEGEEAALTESKSYVQGLRGTSKRYGGFMRREGLSDSESEIRALQKRYGGFMRRVGPQEWWQESKRYGGFLKRSQAQDEATRQRKS</sequence>
<evidence type="ECO:0000256" key="5">
    <source>
        <dbReference type="ARBA" id="ARBA00022901"/>
    </source>
</evidence>
<dbReference type="GO" id="GO:0005576">
    <property type="term" value="C:extracellular region"/>
    <property type="evidence" value="ECO:0007669"/>
    <property type="project" value="UniProtKB-SubCell"/>
</dbReference>
<dbReference type="GO" id="GO:0001515">
    <property type="term" value="F:opioid peptide activity"/>
    <property type="evidence" value="ECO:0007669"/>
    <property type="project" value="UniProtKB-KW"/>
</dbReference>
<name>A0A553Q956_9TELE</name>
<keyword evidence="11" id="KW-1185">Reference proteome</keyword>
<comment type="similarity">
    <text evidence="2">Belongs to the opioid neuropeptide precursor family.</text>
</comment>
<dbReference type="GO" id="GO:0043025">
    <property type="term" value="C:neuronal cell body"/>
    <property type="evidence" value="ECO:0007669"/>
    <property type="project" value="TreeGrafter"/>
</dbReference>
<evidence type="ECO:0000256" key="7">
    <source>
        <dbReference type="ARBA" id="ARBA00023205"/>
    </source>
</evidence>
<dbReference type="GO" id="GO:0007268">
    <property type="term" value="P:chemical synaptic transmission"/>
    <property type="evidence" value="ECO:0007669"/>
    <property type="project" value="TreeGrafter"/>
</dbReference>
<evidence type="ECO:0000256" key="6">
    <source>
        <dbReference type="ARBA" id="ARBA00023157"/>
    </source>
</evidence>
<dbReference type="Proteomes" id="UP000316079">
    <property type="component" value="Unassembled WGS sequence"/>
</dbReference>
<dbReference type="GO" id="GO:0043679">
    <property type="term" value="C:axon terminus"/>
    <property type="evidence" value="ECO:0007669"/>
    <property type="project" value="TreeGrafter"/>
</dbReference>
<evidence type="ECO:0000256" key="1">
    <source>
        <dbReference type="ARBA" id="ARBA00004613"/>
    </source>
</evidence>
<proteinExistence type="inferred from homology"/>
<keyword evidence="3" id="KW-0964">Secreted</keyword>
<dbReference type="STRING" id="623744.A0A553Q956"/>
<evidence type="ECO:0000256" key="4">
    <source>
        <dbReference type="ARBA" id="ARBA00022685"/>
    </source>
</evidence>
<dbReference type="GO" id="GO:0031628">
    <property type="term" value="F:opioid receptor binding"/>
    <property type="evidence" value="ECO:0007669"/>
    <property type="project" value="TreeGrafter"/>
</dbReference>
<dbReference type="PRINTS" id="PR01028">
    <property type="entry name" value="OPIOIDPRCRSR"/>
</dbReference>
<keyword evidence="5" id="KW-0555">Opioid peptide</keyword>
<protein>
    <submittedName>
        <fullName evidence="10">Uncharacterized protein</fullName>
    </submittedName>
</protein>
<evidence type="ECO:0000256" key="8">
    <source>
        <dbReference type="ARBA" id="ARBA00023320"/>
    </source>
</evidence>
<keyword evidence="4" id="KW-0165">Cleavage on pair of basic residues</keyword>
<comment type="subcellular location">
    <subcellularLocation>
        <location evidence="1">Secreted</location>
    </subcellularLocation>
</comment>
<dbReference type="PANTHER" id="PTHR11438:SF3">
    <property type="entry name" value="PROENKEPHALIN-A"/>
    <property type="match status" value="1"/>
</dbReference>
<dbReference type="GO" id="GO:0005886">
    <property type="term" value="C:plasma membrane"/>
    <property type="evidence" value="ECO:0007669"/>
    <property type="project" value="TreeGrafter"/>
</dbReference>
<feature type="compositionally biased region" description="Polar residues" evidence="9">
    <location>
        <begin position="41"/>
        <end position="51"/>
    </location>
</feature>
<dbReference type="InterPro" id="IPR006024">
    <property type="entry name" value="Opioid_neupept"/>
</dbReference>
<organism evidence="10 11">
    <name type="scientific">Danionella cerebrum</name>
    <dbReference type="NCBI Taxonomy" id="2873325"/>
    <lineage>
        <taxon>Eukaryota</taxon>
        <taxon>Metazoa</taxon>
        <taxon>Chordata</taxon>
        <taxon>Craniata</taxon>
        <taxon>Vertebrata</taxon>
        <taxon>Euteleostomi</taxon>
        <taxon>Actinopterygii</taxon>
        <taxon>Neopterygii</taxon>
        <taxon>Teleostei</taxon>
        <taxon>Ostariophysi</taxon>
        <taxon>Cypriniformes</taxon>
        <taxon>Danionidae</taxon>
        <taxon>Danioninae</taxon>
        <taxon>Danionella</taxon>
    </lineage>
</organism>
<dbReference type="GO" id="GO:0030425">
    <property type="term" value="C:dendrite"/>
    <property type="evidence" value="ECO:0007669"/>
    <property type="project" value="TreeGrafter"/>
</dbReference>
<dbReference type="OrthoDB" id="9928775at2759"/>
<dbReference type="EMBL" id="SRMA01026217">
    <property type="protein sequence ID" value="TRY86456.1"/>
    <property type="molecule type" value="Genomic_DNA"/>
</dbReference>
<evidence type="ECO:0000313" key="11">
    <source>
        <dbReference type="Proteomes" id="UP000316079"/>
    </source>
</evidence>
<dbReference type="GO" id="GO:0007600">
    <property type="term" value="P:sensory perception"/>
    <property type="evidence" value="ECO:0007669"/>
    <property type="project" value="TreeGrafter"/>
</dbReference>
<dbReference type="PANTHER" id="PTHR11438">
    <property type="entry name" value="PROENKEPHALIN"/>
    <property type="match status" value="1"/>
</dbReference>
<keyword evidence="8" id="KW-0527">Neuropeptide</keyword>
<evidence type="ECO:0000313" key="10">
    <source>
        <dbReference type="EMBL" id="TRY86456.1"/>
    </source>
</evidence>
<keyword evidence="7" id="KW-0257">Endorphin</keyword>
<accession>A0A553Q956</accession>
<keyword evidence="6" id="KW-1015">Disulfide bond</keyword>